<dbReference type="SUPFAM" id="SSF160059">
    <property type="entry name" value="PriA/YqbF domain"/>
    <property type="match status" value="1"/>
</dbReference>
<gene>
    <name evidence="9" type="primary">PSF2</name>
    <name evidence="9" type="ORF">C6P46_001272</name>
</gene>
<dbReference type="Gene3D" id="1.20.58.1020">
    <property type="match status" value="1"/>
</dbReference>
<dbReference type="GO" id="GO:0000811">
    <property type="term" value="C:GINS complex"/>
    <property type="evidence" value="ECO:0007669"/>
    <property type="project" value="TreeGrafter"/>
</dbReference>
<evidence type="ECO:0000256" key="3">
    <source>
        <dbReference type="ARBA" id="ARBA00013969"/>
    </source>
</evidence>
<reference evidence="9 10" key="1">
    <citation type="submission" date="2020-11" db="EMBL/GenBank/DDBJ databases">
        <title>Kefir isolates.</title>
        <authorList>
            <person name="Marcisauskas S."/>
            <person name="Kim Y."/>
            <person name="Blasche S."/>
        </authorList>
    </citation>
    <scope>NUCLEOTIDE SEQUENCE [LARGE SCALE GENOMIC DNA]</scope>
    <source>
        <strain evidence="9 10">KR</strain>
    </source>
</reference>
<dbReference type="AlphaFoldDB" id="A0A9P6VU64"/>
<dbReference type="InterPro" id="IPR056784">
    <property type="entry name" value="PSF2_N"/>
</dbReference>
<feature type="domain" description="DNA replication complex GINS protein PSF2 N-terminal" evidence="8">
    <location>
        <begin position="53"/>
        <end position="103"/>
    </location>
</feature>
<dbReference type="CDD" id="cd11712">
    <property type="entry name" value="GINS_A_psf2"/>
    <property type="match status" value="1"/>
</dbReference>
<proteinExistence type="inferred from homology"/>
<evidence type="ECO:0000256" key="5">
    <source>
        <dbReference type="ARBA" id="ARBA00022705"/>
    </source>
</evidence>
<evidence type="ECO:0000256" key="6">
    <source>
        <dbReference type="ARBA" id="ARBA00023242"/>
    </source>
</evidence>
<dbReference type="InterPro" id="IPR021151">
    <property type="entry name" value="GINS_A"/>
</dbReference>
<evidence type="ECO:0000256" key="4">
    <source>
        <dbReference type="ARBA" id="ARBA00015139"/>
    </source>
</evidence>
<evidence type="ECO:0000259" key="8">
    <source>
        <dbReference type="Pfam" id="PF25005"/>
    </source>
</evidence>
<dbReference type="FunFam" id="1.20.58.1020:FF:000001">
    <property type="entry name" value="DNA replication complex GINS protein PSF2"/>
    <property type="match status" value="1"/>
</dbReference>
<keyword evidence="5" id="KW-0235">DNA replication</keyword>
<dbReference type="InterPro" id="IPR007257">
    <property type="entry name" value="GINS_Psf2"/>
</dbReference>
<name>A0A9P6VU64_RHOMI</name>
<dbReference type="Gene3D" id="3.40.5.50">
    <property type="match status" value="1"/>
</dbReference>
<protein>
    <recommendedName>
        <fullName evidence="4">DNA replication complex GINS protein PSF2</fullName>
    </recommendedName>
    <alternativeName>
        <fullName evidence="3">DNA replication complex GINS protein psf2</fullName>
    </alternativeName>
</protein>
<organism evidence="9 10">
    <name type="scientific">Rhodotorula mucilaginosa</name>
    <name type="common">Yeast</name>
    <name type="synonym">Rhodotorula rubra</name>
    <dbReference type="NCBI Taxonomy" id="5537"/>
    <lineage>
        <taxon>Eukaryota</taxon>
        <taxon>Fungi</taxon>
        <taxon>Dikarya</taxon>
        <taxon>Basidiomycota</taxon>
        <taxon>Pucciniomycotina</taxon>
        <taxon>Microbotryomycetes</taxon>
        <taxon>Sporidiobolales</taxon>
        <taxon>Sporidiobolaceae</taxon>
        <taxon>Rhodotorula</taxon>
    </lineage>
</organism>
<keyword evidence="6" id="KW-0539">Nucleus</keyword>
<dbReference type="OrthoDB" id="1938138at2759"/>
<feature type="domain" description="GINS subunit" evidence="7">
    <location>
        <begin position="107"/>
        <end position="200"/>
    </location>
</feature>
<dbReference type="Pfam" id="PF25005">
    <property type="entry name" value="PSF2_N"/>
    <property type="match status" value="1"/>
</dbReference>
<keyword evidence="10" id="KW-1185">Reference proteome</keyword>
<accession>A0A9P6VU64</accession>
<dbReference type="Proteomes" id="UP000777482">
    <property type="component" value="Unassembled WGS sequence"/>
</dbReference>
<evidence type="ECO:0000259" key="7">
    <source>
        <dbReference type="Pfam" id="PF05916"/>
    </source>
</evidence>
<dbReference type="PANTHER" id="PTHR12772">
    <property type="entry name" value="DNA REPLICATION COMPLEX GINS PROTEIN PSF2"/>
    <property type="match status" value="1"/>
</dbReference>
<dbReference type="GO" id="GO:0000727">
    <property type="term" value="P:double-strand break repair via break-induced replication"/>
    <property type="evidence" value="ECO:0007669"/>
    <property type="project" value="TreeGrafter"/>
</dbReference>
<evidence type="ECO:0000256" key="2">
    <source>
        <dbReference type="ARBA" id="ARBA00010565"/>
    </source>
</evidence>
<evidence type="ECO:0000313" key="9">
    <source>
        <dbReference type="EMBL" id="KAG0655026.1"/>
    </source>
</evidence>
<dbReference type="PANTHER" id="PTHR12772:SF0">
    <property type="entry name" value="DNA REPLICATION COMPLEX GINS PROTEIN PSF2"/>
    <property type="match status" value="1"/>
</dbReference>
<dbReference type="EMBL" id="PUHQ01000131">
    <property type="protein sequence ID" value="KAG0655026.1"/>
    <property type="molecule type" value="Genomic_DNA"/>
</dbReference>
<dbReference type="CDD" id="cd21694">
    <property type="entry name" value="GINS_B_Psf2"/>
    <property type="match status" value="1"/>
</dbReference>
<comment type="subcellular location">
    <subcellularLocation>
        <location evidence="1">Nucleus</location>
    </subcellularLocation>
</comment>
<dbReference type="GO" id="GO:0006260">
    <property type="term" value="P:DNA replication"/>
    <property type="evidence" value="ECO:0007669"/>
    <property type="project" value="UniProtKB-KW"/>
</dbReference>
<comment type="caution">
    <text evidence="9">The sequence shown here is derived from an EMBL/GenBank/DDBJ whole genome shotgun (WGS) entry which is preliminary data.</text>
</comment>
<evidence type="ECO:0000256" key="1">
    <source>
        <dbReference type="ARBA" id="ARBA00004123"/>
    </source>
</evidence>
<evidence type="ECO:0000313" key="10">
    <source>
        <dbReference type="Proteomes" id="UP000777482"/>
    </source>
</evidence>
<comment type="similarity">
    <text evidence="2">Belongs to the GINS2/PSF2 family.</text>
</comment>
<dbReference type="Pfam" id="PF05916">
    <property type="entry name" value="Sld5"/>
    <property type="match status" value="1"/>
</dbReference>
<sequence>MSVHHTRRRGPLPQDVEFACLDGASAGWSQVERDLAHQAQRGNNVKGKGKEGYVEIVPSVRMPVIEGLDGRHLTYGPLVPPQKAWVPLWLAVHLKKKRKCRVVAPQWMSVPYLEDTLKAEREQAEFSDLPRDYLEVSKVLLETASDDLASPDRIRLLLKDIREARQAKVREGLGAINPVHLGMPNISTMEIAELRPFFSLAFTRLKDLDPLAEQHRETEEWWMRDPGGCMDAARMGAIRGEREGTAMTGYTGL</sequence>
<dbReference type="SUPFAM" id="SSF158573">
    <property type="entry name" value="GINS helical bundle-like"/>
    <property type="match status" value="1"/>
</dbReference>
<dbReference type="InterPro" id="IPR036224">
    <property type="entry name" value="GINS_bundle-like_dom_sf"/>
</dbReference>